<dbReference type="RefSeq" id="WP_204868408.1">
    <property type="nucleotide sequence ID" value="NZ_JAFBBK010000001.1"/>
</dbReference>
<evidence type="ECO:0000256" key="1">
    <source>
        <dbReference type="ARBA" id="ARBA00004651"/>
    </source>
</evidence>
<dbReference type="SUPFAM" id="SSF90123">
    <property type="entry name" value="ABC transporter transmembrane region"/>
    <property type="match status" value="1"/>
</dbReference>
<proteinExistence type="predicted"/>
<feature type="region of interest" description="Disordered" evidence="7">
    <location>
        <begin position="1"/>
        <end position="20"/>
    </location>
</feature>
<dbReference type="PANTHER" id="PTHR43394:SF1">
    <property type="entry name" value="ATP-BINDING CASSETTE SUB-FAMILY B MEMBER 10, MITOCHONDRIAL"/>
    <property type="match status" value="1"/>
</dbReference>
<dbReference type="Pfam" id="PF00005">
    <property type="entry name" value="ABC_tran"/>
    <property type="match status" value="1"/>
</dbReference>
<dbReference type="GO" id="GO:0005524">
    <property type="term" value="F:ATP binding"/>
    <property type="evidence" value="ECO:0007669"/>
    <property type="project" value="UniProtKB-KW"/>
</dbReference>
<organism evidence="11 12">
    <name type="scientific">Rhodococcoides corynebacterioides</name>
    <dbReference type="NCBI Taxonomy" id="53972"/>
    <lineage>
        <taxon>Bacteria</taxon>
        <taxon>Bacillati</taxon>
        <taxon>Actinomycetota</taxon>
        <taxon>Actinomycetes</taxon>
        <taxon>Mycobacteriales</taxon>
        <taxon>Nocardiaceae</taxon>
        <taxon>Rhodococcoides</taxon>
    </lineage>
</organism>
<evidence type="ECO:0000256" key="3">
    <source>
        <dbReference type="ARBA" id="ARBA00022741"/>
    </source>
</evidence>
<accession>A0ABS2KU25</accession>
<evidence type="ECO:0000313" key="11">
    <source>
        <dbReference type="EMBL" id="MBM7415383.1"/>
    </source>
</evidence>
<feature type="domain" description="ABC transmembrane type-1" evidence="10">
    <location>
        <begin position="48"/>
        <end position="325"/>
    </location>
</feature>
<sequence>MRSSTTPARPVQSPVTSADHQPAPLGRVVALFRPYRGRVAAVSAVITLSAVVALGSPLLLRDMLDHAIPNADVTLVTILAAGMIAIAVVTSCLGVAQTWMSNSIGQALMHQLRVQVYSHLQRQSLGFFARTRTGEVQSRIANDIGGMQSVVTNTATSIAQNATTVLATVVALFLLDWKLALFSLAILPVFVRIARRVGDERRRISTVRQRLLSDLSVQVEESLSVSGILLGKTTGASSVLTNRFTERSSEVADVELRSMMAGKWRMATMSISFAAMPALVYWFAGITIGNGSALTVGTLVAFTTLQTQLFRPTMMLLNTGVEVQSSLALFGRVFEYLDLPVDIDEPAVPTPIDPTARRGEVRFRHVGFDYPGAAHPTLTDIDLTVPAGSTLAIVGATGAGKTTLGYLTARLYDPTSGSVEVDGVDLRDLSLADVSATVGVVSQETYLFHDTIRENLRFARPDATDADIENAARTAQIHDFIASLDDGYDTMVGERGYRFSGGEKQRLAIARTVLRNPPVLVLDEATSALDTTTERALADAIDQLEQDRTTIVVAHRLSTVRSADRIVVLDHGHVVESGSHDELVARGGAYAALLAASGDSLVTA</sequence>
<dbReference type="Gene3D" id="1.20.1560.10">
    <property type="entry name" value="ABC transporter type 1, transmembrane domain"/>
    <property type="match status" value="1"/>
</dbReference>
<dbReference type="InterPro" id="IPR003593">
    <property type="entry name" value="AAA+_ATPase"/>
</dbReference>
<keyword evidence="3" id="KW-0547">Nucleotide-binding</keyword>
<evidence type="ECO:0000256" key="2">
    <source>
        <dbReference type="ARBA" id="ARBA00022692"/>
    </source>
</evidence>
<dbReference type="Gene3D" id="3.40.50.300">
    <property type="entry name" value="P-loop containing nucleotide triphosphate hydrolases"/>
    <property type="match status" value="1"/>
</dbReference>
<evidence type="ECO:0000256" key="6">
    <source>
        <dbReference type="ARBA" id="ARBA00023136"/>
    </source>
</evidence>
<keyword evidence="2 8" id="KW-0812">Transmembrane</keyword>
<keyword evidence="6 8" id="KW-0472">Membrane</keyword>
<reference evidence="11 12" key="1">
    <citation type="submission" date="2021-01" db="EMBL/GenBank/DDBJ databases">
        <title>Genomics of switchgrass bacterial isolates.</title>
        <authorList>
            <person name="Shade A."/>
        </authorList>
    </citation>
    <scope>NUCLEOTIDE SEQUENCE [LARGE SCALE GENOMIC DNA]</scope>
    <source>
        <strain evidence="11 12">PvP111</strain>
    </source>
</reference>
<feature type="transmembrane region" description="Helical" evidence="8">
    <location>
        <begin position="39"/>
        <end position="60"/>
    </location>
</feature>
<dbReference type="CDD" id="cd18550">
    <property type="entry name" value="ABC_6TM_exporter_like"/>
    <property type="match status" value="1"/>
</dbReference>
<keyword evidence="12" id="KW-1185">Reference proteome</keyword>
<feature type="domain" description="ABC transporter" evidence="9">
    <location>
        <begin position="361"/>
        <end position="596"/>
    </location>
</feature>
<keyword evidence="4 11" id="KW-0067">ATP-binding</keyword>
<keyword evidence="5 8" id="KW-1133">Transmembrane helix</keyword>
<feature type="compositionally biased region" description="Polar residues" evidence="7">
    <location>
        <begin position="1"/>
        <end position="19"/>
    </location>
</feature>
<dbReference type="Proteomes" id="UP000703038">
    <property type="component" value="Unassembled WGS sequence"/>
</dbReference>
<comment type="subcellular location">
    <subcellularLocation>
        <location evidence="1">Cell membrane</location>
        <topology evidence="1">Multi-pass membrane protein</topology>
    </subcellularLocation>
</comment>
<dbReference type="Pfam" id="PF00664">
    <property type="entry name" value="ABC_membrane"/>
    <property type="match status" value="1"/>
</dbReference>
<evidence type="ECO:0000259" key="10">
    <source>
        <dbReference type="PROSITE" id="PS50929"/>
    </source>
</evidence>
<evidence type="ECO:0000259" key="9">
    <source>
        <dbReference type="PROSITE" id="PS50893"/>
    </source>
</evidence>
<feature type="transmembrane region" description="Helical" evidence="8">
    <location>
        <begin position="72"/>
        <end position="96"/>
    </location>
</feature>
<dbReference type="PROSITE" id="PS50929">
    <property type="entry name" value="ABC_TM1F"/>
    <property type="match status" value="1"/>
</dbReference>
<name>A0ABS2KU25_9NOCA</name>
<gene>
    <name evidence="11" type="ORF">JOE42_002116</name>
</gene>
<dbReference type="InterPro" id="IPR039421">
    <property type="entry name" value="Type_1_exporter"/>
</dbReference>
<dbReference type="InterPro" id="IPR017871">
    <property type="entry name" value="ABC_transporter-like_CS"/>
</dbReference>
<dbReference type="InterPro" id="IPR036640">
    <property type="entry name" value="ABC1_TM_sf"/>
</dbReference>
<protein>
    <submittedName>
        <fullName evidence="11">ATP-binding cassette subfamily B protein</fullName>
    </submittedName>
</protein>
<evidence type="ECO:0000256" key="5">
    <source>
        <dbReference type="ARBA" id="ARBA00022989"/>
    </source>
</evidence>
<evidence type="ECO:0000256" key="4">
    <source>
        <dbReference type="ARBA" id="ARBA00022840"/>
    </source>
</evidence>
<dbReference type="SMART" id="SM00382">
    <property type="entry name" value="AAA"/>
    <property type="match status" value="1"/>
</dbReference>
<dbReference type="InterPro" id="IPR027417">
    <property type="entry name" value="P-loop_NTPase"/>
</dbReference>
<evidence type="ECO:0000256" key="7">
    <source>
        <dbReference type="SAM" id="MobiDB-lite"/>
    </source>
</evidence>
<dbReference type="SUPFAM" id="SSF52540">
    <property type="entry name" value="P-loop containing nucleoside triphosphate hydrolases"/>
    <property type="match status" value="1"/>
</dbReference>
<dbReference type="PROSITE" id="PS00211">
    <property type="entry name" value="ABC_TRANSPORTER_1"/>
    <property type="match status" value="1"/>
</dbReference>
<dbReference type="InterPro" id="IPR003439">
    <property type="entry name" value="ABC_transporter-like_ATP-bd"/>
</dbReference>
<evidence type="ECO:0000313" key="12">
    <source>
        <dbReference type="Proteomes" id="UP000703038"/>
    </source>
</evidence>
<dbReference type="PROSITE" id="PS50893">
    <property type="entry name" value="ABC_TRANSPORTER_2"/>
    <property type="match status" value="1"/>
</dbReference>
<dbReference type="InterPro" id="IPR011527">
    <property type="entry name" value="ABC1_TM_dom"/>
</dbReference>
<comment type="caution">
    <text evidence="11">The sequence shown here is derived from an EMBL/GenBank/DDBJ whole genome shotgun (WGS) entry which is preliminary data.</text>
</comment>
<dbReference type="EMBL" id="JAFBBK010000001">
    <property type="protein sequence ID" value="MBM7415383.1"/>
    <property type="molecule type" value="Genomic_DNA"/>
</dbReference>
<dbReference type="PANTHER" id="PTHR43394">
    <property type="entry name" value="ATP-DEPENDENT PERMEASE MDL1, MITOCHONDRIAL"/>
    <property type="match status" value="1"/>
</dbReference>
<evidence type="ECO:0000256" key="8">
    <source>
        <dbReference type="SAM" id="Phobius"/>
    </source>
</evidence>